<dbReference type="InterPro" id="IPR004170">
    <property type="entry name" value="WWE_dom"/>
</dbReference>
<feature type="compositionally biased region" description="Polar residues" evidence="16">
    <location>
        <begin position="775"/>
        <end position="808"/>
    </location>
</feature>
<feature type="compositionally biased region" description="Basic and acidic residues" evidence="16">
    <location>
        <begin position="2058"/>
        <end position="2073"/>
    </location>
</feature>
<feature type="domain" description="HECT" evidence="18">
    <location>
        <begin position="4155"/>
        <end position="4492"/>
    </location>
</feature>
<dbReference type="FunFam" id="3.30.2160.10:FF:000001">
    <property type="entry name" value="E3 ubiquitin-protein ligase NEDD4-like"/>
    <property type="match status" value="1"/>
</dbReference>
<feature type="compositionally biased region" description="Acidic residues" evidence="16">
    <location>
        <begin position="2437"/>
        <end position="2491"/>
    </location>
</feature>
<evidence type="ECO:0000256" key="14">
    <source>
        <dbReference type="PROSITE-ProRule" id="PRU00104"/>
    </source>
</evidence>
<evidence type="ECO:0000256" key="9">
    <source>
        <dbReference type="ARBA" id="ARBA00022786"/>
    </source>
</evidence>
<keyword evidence="11" id="KW-0234">DNA repair</keyword>
<dbReference type="GO" id="GO:0061630">
    <property type="term" value="F:ubiquitin protein ligase activity"/>
    <property type="evidence" value="ECO:0007669"/>
    <property type="project" value="UniProtKB-EC"/>
</dbReference>
<feature type="region of interest" description="Disordered" evidence="16">
    <location>
        <begin position="2771"/>
        <end position="2792"/>
    </location>
</feature>
<feature type="region of interest" description="Disordered" evidence="16">
    <location>
        <begin position="2273"/>
        <end position="2315"/>
    </location>
</feature>
<evidence type="ECO:0000256" key="16">
    <source>
        <dbReference type="SAM" id="MobiDB-lite"/>
    </source>
</evidence>
<dbReference type="InterPro" id="IPR000569">
    <property type="entry name" value="HECT_dom"/>
</dbReference>
<dbReference type="InterPro" id="IPR010309">
    <property type="entry name" value="E3_Ub_ligase_DUF908"/>
</dbReference>
<feature type="region of interest" description="Disordered" evidence="16">
    <location>
        <begin position="3483"/>
        <end position="3511"/>
    </location>
</feature>
<dbReference type="OrthoDB" id="423283at2759"/>
<evidence type="ECO:0000259" key="19">
    <source>
        <dbReference type="PROSITE" id="PS50918"/>
    </source>
</evidence>
<dbReference type="STRING" id="6573.A0A210PI02"/>
<dbReference type="PROSITE" id="PS50918">
    <property type="entry name" value="WWE"/>
    <property type="match status" value="1"/>
</dbReference>
<dbReference type="Gene3D" id="1.10.8.10">
    <property type="entry name" value="DNA helicase RuvA subunit, C-terminal domain"/>
    <property type="match status" value="1"/>
</dbReference>
<keyword evidence="9 14" id="KW-0833">Ubl conjugation pathway</keyword>
<dbReference type="InterPro" id="IPR035983">
    <property type="entry name" value="Hect_E3_ubiquitin_ligase"/>
</dbReference>
<name>A0A210PI02_MIZYE</name>
<feature type="region of interest" description="Disordered" evidence="16">
    <location>
        <begin position="3754"/>
        <end position="3779"/>
    </location>
</feature>
<feature type="domain" description="UBA" evidence="17">
    <location>
        <begin position="1384"/>
        <end position="1423"/>
    </location>
</feature>
<dbReference type="EMBL" id="NEDP02076676">
    <property type="protein sequence ID" value="OWF36103.1"/>
    <property type="molecule type" value="Genomic_DNA"/>
</dbReference>
<feature type="compositionally biased region" description="Polar residues" evidence="16">
    <location>
        <begin position="3597"/>
        <end position="3607"/>
    </location>
</feature>
<dbReference type="PROSITE" id="PS50237">
    <property type="entry name" value="HECT"/>
    <property type="match status" value="1"/>
</dbReference>
<dbReference type="InterPro" id="IPR018123">
    <property type="entry name" value="WWE-dom_subgr"/>
</dbReference>
<protein>
    <recommendedName>
        <fullName evidence="4">HECT-type E3 ubiquitin transferase</fullName>
        <ecNumber evidence="4">2.3.2.26</ecNumber>
    </recommendedName>
</protein>
<dbReference type="Pfam" id="PF06025">
    <property type="entry name" value="DUF913"/>
    <property type="match status" value="1"/>
</dbReference>
<dbReference type="Gene3D" id="3.30.720.50">
    <property type="match status" value="1"/>
</dbReference>
<evidence type="ECO:0000256" key="1">
    <source>
        <dbReference type="ARBA" id="ARBA00000885"/>
    </source>
</evidence>
<keyword evidence="12" id="KW-0539">Nucleus</keyword>
<evidence type="ECO:0000256" key="5">
    <source>
        <dbReference type="ARBA" id="ARBA00022448"/>
    </source>
</evidence>
<comment type="caution">
    <text evidence="20">The sequence shown here is derived from an EMBL/GenBank/DDBJ whole genome shotgun (WGS) entry which is preliminary data.</text>
</comment>
<dbReference type="GO" id="GO:0051028">
    <property type="term" value="P:mRNA transport"/>
    <property type="evidence" value="ECO:0007669"/>
    <property type="project" value="UniProtKB-KW"/>
</dbReference>
<evidence type="ECO:0000259" key="18">
    <source>
        <dbReference type="PROSITE" id="PS50237"/>
    </source>
</evidence>
<proteinExistence type="inferred from homology"/>
<organism evidence="20 21">
    <name type="scientific">Mizuhopecten yessoensis</name>
    <name type="common">Japanese scallop</name>
    <name type="synonym">Patinopecten yessoensis</name>
    <dbReference type="NCBI Taxonomy" id="6573"/>
    <lineage>
        <taxon>Eukaryota</taxon>
        <taxon>Metazoa</taxon>
        <taxon>Spiralia</taxon>
        <taxon>Lophotrochozoa</taxon>
        <taxon>Mollusca</taxon>
        <taxon>Bivalvia</taxon>
        <taxon>Autobranchia</taxon>
        <taxon>Pteriomorphia</taxon>
        <taxon>Pectinida</taxon>
        <taxon>Pectinoidea</taxon>
        <taxon>Pectinidae</taxon>
        <taxon>Mizuhopecten</taxon>
    </lineage>
</organism>
<feature type="region of interest" description="Disordered" evidence="16">
    <location>
        <begin position="1743"/>
        <end position="1781"/>
    </location>
</feature>
<keyword evidence="10" id="KW-0509">mRNA transport</keyword>
<comment type="subcellular location">
    <subcellularLocation>
        <location evidence="2">Nucleus</location>
    </subcellularLocation>
</comment>
<feature type="region of interest" description="Disordered" evidence="16">
    <location>
        <begin position="1038"/>
        <end position="1093"/>
    </location>
</feature>
<evidence type="ECO:0000256" key="6">
    <source>
        <dbReference type="ARBA" id="ARBA00022553"/>
    </source>
</evidence>
<feature type="compositionally biased region" description="Polar residues" evidence="16">
    <location>
        <begin position="3169"/>
        <end position="3186"/>
    </location>
</feature>
<comment type="catalytic activity">
    <reaction evidence="1">
        <text>S-ubiquitinyl-[E2 ubiquitin-conjugating enzyme]-L-cysteine + [acceptor protein]-L-lysine = [E2 ubiquitin-conjugating enzyme]-L-cysteine + N(6)-ubiquitinyl-[acceptor protein]-L-lysine.</text>
        <dbReference type="EC" id="2.3.2.26"/>
    </reaction>
</comment>
<dbReference type="Pfam" id="PF02825">
    <property type="entry name" value="WWE"/>
    <property type="match status" value="1"/>
</dbReference>
<dbReference type="Pfam" id="PF14377">
    <property type="entry name" value="UBM"/>
    <property type="match status" value="3"/>
</dbReference>
<dbReference type="PANTHER" id="PTHR11254:SF67">
    <property type="entry name" value="E3 UBIQUITIN-PROTEIN LIGASE HUWE1"/>
    <property type="match status" value="1"/>
</dbReference>
<dbReference type="GO" id="GO:0006281">
    <property type="term" value="P:DNA repair"/>
    <property type="evidence" value="ECO:0007669"/>
    <property type="project" value="UniProtKB-KW"/>
</dbReference>
<dbReference type="InterPro" id="IPR037197">
    <property type="entry name" value="WWE_dom_sf"/>
</dbReference>
<feature type="compositionally biased region" description="Low complexity" evidence="16">
    <location>
        <begin position="1466"/>
        <end position="1476"/>
    </location>
</feature>
<feature type="region of interest" description="Disordered" evidence="16">
    <location>
        <begin position="2022"/>
        <end position="2073"/>
    </location>
</feature>
<keyword evidence="7" id="KW-0808">Transferase</keyword>
<dbReference type="FunFam" id="3.90.1750.10:FF:000003">
    <property type="entry name" value="E3 ubiquitin-protein ligase UPL1"/>
    <property type="match status" value="1"/>
</dbReference>
<evidence type="ECO:0000256" key="2">
    <source>
        <dbReference type="ARBA" id="ARBA00004123"/>
    </source>
</evidence>
<dbReference type="CDD" id="cd00078">
    <property type="entry name" value="HECTc"/>
    <property type="match status" value="1"/>
</dbReference>
<dbReference type="Pfam" id="PF22562">
    <property type="entry name" value="UBA_7"/>
    <property type="match status" value="1"/>
</dbReference>
<feature type="compositionally biased region" description="Polar residues" evidence="16">
    <location>
        <begin position="3495"/>
        <end position="3506"/>
    </location>
</feature>
<feature type="region of interest" description="Disordered" evidence="16">
    <location>
        <begin position="1461"/>
        <end position="1503"/>
    </location>
</feature>
<dbReference type="SMART" id="SM00119">
    <property type="entry name" value="HECTc"/>
    <property type="match status" value="1"/>
</dbReference>
<dbReference type="UniPathway" id="UPA00143"/>
<dbReference type="SMART" id="SM00165">
    <property type="entry name" value="UBA"/>
    <property type="match status" value="1"/>
</dbReference>
<feature type="compositionally biased region" description="Acidic residues" evidence="16">
    <location>
        <begin position="764"/>
        <end position="774"/>
    </location>
</feature>
<feature type="region of interest" description="Disordered" evidence="16">
    <location>
        <begin position="2825"/>
        <end position="2846"/>
    </location>
</feature>
<dbReference type="Pfam" id="PF06012">
    <property type="entry name" value="DUF908"/>
    <property type="match status" value="1"/>
</dbReference>
<dbReference type="SUPFAM" id="SSF117839">
    <property type="entry name" value="WWE domain"/>
    <property type="match status" value="1"/>
</dbReference>
<dbReference type="CDD" id="cd14288">
    <property type="entry name" value="UBA_HUWE1"/>
    <property type="match status" value="1"/>
</dbReference>
<evidence type="ECO:0000259" key="17">
    <source>
        <dbReference type="PROSITE" id="PS50030"/>
    </source>
</evidence>
<dbReference type="SMART" id="SM00678">
    <property type="entry name" value="WWE"/>
    <property type="match status" value="1"/>
</dbReference>
<feature type="compositionally biased region" description="Polar residues" evidence="16">
    <location>
        <begin position="3084"/>
        <end position="3098"/>
    </location>
</feature>
<dbReference type="Gene3D" id="3.90.1750.10">
    <property type="entry name" value="Hect, E3 ligase catalytic domains"/>
    <property type="match status" value="1"/>
</dbReference>
<dbReference type="Gene3D" id="3.30.2410.10">
    <property type="entry name" value="Hect, E3 ligase catalytic domain"/>
    <property type="match status" value="1"/>
</dbReference>
<dbReference type="InterPro" id="IPR009060">
    <property type="entry name" value="UBA-like_sf"/>
</dbReference>
<feature type="active site" description="Glycyl thioester intermediate" evidence="14">
    <location>
        <position position="4459"/>
    </location>
</feature>
<feature type="coiled-coil region" evidence="15">
    <location>
        <begin position="2719"/>
        <end position="2758"/>
    </location>
</feature>
<dbReference type="InterPro" id="IPR015940">
    <property type="entry name" value="UBA"/>
</dbReference>
<dbReference type="Proteomes" id="UP000242188">
    <property type="component" value="Unassembled WGS sequence"/>
</dbReference>
<feature type="region of interest" description="Disordered" evidence="16">
    <location>
        <begin position="3592"/>
        <end position="3611"/>
    </location>
</feature>
<keyword evidence="15" id="KW-0175">Coiled coil</keyword>
<feature type="region of interest" description="Disordered" evidence="16">
    <location>
        <begin position="3066"/>
        <end position="3109"/>
    </location>
</feature>
<dbReference type="SUPFAM" id="SSF46934">
    <property type="entry name" value="UBA-like"/>
    <property type="match status" value="1"/>
</dbReference>
<feature type="compositionally biased region" description="Polar residues" evidence="16">
    <location>
        <begin position="1038"/>
        <end position="1052"/>
    </location>
</feature>
<accession>A0A210PI02</accession>
<dbReference type="GO" id="GO:0006511">
    <property type="term" value="P:ubiquitin-dependent protein catabolic process"/>
    <property type="evidence" value="ECO:0007669"/>
    <property type="project" value="TreeGrafter"/>
</dbReference>
<dbReference type="PANTHER" id="PTHR11254">
    <property type="entry name" value="HECT DOMAIN UBIQUITIN-PROTEIN LIGASE"/>
    <property type="match status" value="1"/>
</dbReference>
<evidence type="ECO:0000256" key="12">
    <source>
        <dbReference type="ARBA" id="ARBA00023242"/>
    </source>
</evidence>
<keyword evidence="8" id="KW-0227">DNA damage</keyword>
<dbReference type="Pfam" id="PF00632">
    <property type="entry name" value="HECT"/>
    <property type="match status" value="1"/>
</dbReference>
<dbReference type="InterPro" id="IPR010314">
    <property type="entry name" value="E3_Ub_ligase_DUF913"/>
</dbReference>
<evidence type="ECO:0000256" key="4">
    <source>
        <dbReference type="ARBA" id="ARBA00012485"/>
    </source>
</evidence>
<sequence>MKIDRNKLKKSTTEVPADCRALIEKLKTATEETLLEELRAVKAWSYGKCELYHWSDVLDKFDEVLEKACKKEGEKKWMLSCDRTGEIQLKDLLLVILHFTSLLIEHSFSRHLYNSMEHLTSLLSSSDMTVVLAVLNLLYVFSKRSNHITRLSSDKKQGLIVRLTHLAESWGGKDNGFGLSECCSNDTIYNFPTSATTLHFEFYVDNKEEKGRKGTANVITSIHMENLDKSIKMPSEIMEEILENFKVPEEKQMLLYTHIRLANLFSKYEARLQCVQARLQAMAILVYSNAIQDNMNALLYPGLIEELVDIIELKDENLVEIKAASLRTLTSIIHLERNPKLNNIIDATGASSYHGFLPVLVRSCIQHMTDTLLKPFPQPYATALFSFLYHLASYENGVEALVSCGMMECLLKVISWYGNGQDHITQFVTRAVRVVDLITNLDMAAFQTQGGLSTFLNRLEHEVEICRKENPFQIRIKRDSMSESQDSPLAMEMDLHGEEGREGTIDEESVVHDESRVNEGASTSTGMAYTVSSPPKNGVQCFPQRAALLKSMLNFLKKAIPDSSFSESIRHLMEGSLPKSLQHIISNAEYYGPSLFLLATDVVTVYVFQEPSLLSSLQDSGLTDVVLHALLIKDVPATREVLASLPNVFSALCLNTRGLEAFVNCKPFDRLFKVLLSPDYLPAMRRRRSSDPFGDTASNLGNAMDELMRHQPSLRTDATKAIIKLLEEICAMGMDPKCVCQKSQPKNEPNIVSIRSPQPPDNGSSDEEDEEEELANTQDSATTANKPPTPTETPADTSSQSMTPASQEKQAIPLMDYVLNVMKFVEAILSNNSTDDHCREFVTQKGLQPLMSILGLPNLPIDFPTSPACQAVSIVCKSILNLSREPQVLKQGLLKLDEVLQSLETLHQPLEAPGGSVLLRELANVAHIPDAAQLPQNTPLLHALSSCHAYILMFVHVCRMGQTDIRTISVNHWGSDLGLKVLEGLSKLYTSLVWESTVLLALCNDDVLPASCEFGKADMEKLLPKDFKAEKDIKEESANLTHSTGELGSNGVSAAMESLSTSESTETPMDVGDVQSLSTSSDKESKRPKMSPALQAQVKQLKPLLSVSSRLCRALAELFGLLVKLCVGSPVRQRRSHQIPPPPTTPSPAAQSVARALTRLLTNGLQWTPPEYSPVPKLRLTFLVCSVGFTSPMLFDEKKQPYHLMLQKFVSSGGQKALFEAFSWALSIDGKVQMSDGLEFPELPDGTGEFIDAWLMLVEKMVNPKTVLESTHTLPEKSSQAGFVPFSPVQYLISTQKAAFNAVMHLWNKKPLKLYGGRMSESILAILCHIIKGEAIIKEYLGKEKEETPSTSGNSISILAPSAASTAAAAAPTPASVPRPSIPEINPSHLQQLMDMGFSREHATQALNHTTSMEQATEYILTHPLVPAPRTPANPLGMVLEMSEEDQMMRAIAMSLGDNILMSTDESGPSSSSSKQEPPKPEETEIDEKQEKEEPLDRTTIDQFTDTVMPGCLTLLDTLPETVYRVCDLLIVVTQRNGLEWQKRVLSSLVQEVQSLGQKLLSVGHVCPSDEPQSGSNDKKAFHPDSCKFATRLHLFSLLFEEARMPCAETVEKVYLTDLLVQVLSSGQEFLTANRDYVSPKWLAPMLLLLDLYEKVSVISRRKVDAEKLLAASHTWKWFDDSTGRWCKYSLGNNKTIDDAYQSGESSIRFQAGRRRYTVHFNTMMQVNEETGNRRPIMLTLPTVEEKQQAEQGDKKVSNKEGEASQPSPVSESKMETEPVERKITRETKIVNGLNSDQITSVIRSVVALLNIPVEAESLHAALRLILRLTREHKFAVLFAELGGPKVLLNLTQASAFPGFVSLATLIFRHILEEPASLKYCMEKAIKKATSGSGSSLSGVQQGSMGSKELHYVLRVLGPAACRNPGMFTEVARNTLRIALPRPSKRDEDESRFYGPNAPQILKSISTKQVISHTVESPIKEVLYDLLNCLIVKLPTATSVGMEVKAAQPLSEAIAEMSRELQERQANMVRQNSSAELQQEEESTSQTDLTAEQGGNKDQTKEKDAKTAEDSRKQSLLMPKSLILRLLSEMVKSYGSCTQLITQHVYTGGQSELVPEECSVLAFVLDHLLPQCQVYGDRDCPALSRVFVASIASCNNRPDAQMALVAEIKNALQRSLCHPESSEKHVRIQSLTNLISIIIESCPSPGQVPNEVFKGQQTLMNNIVKSLLKKGVVTDLARIPHSLDLSSPYMANTINSALKPLETLSRSVNQPIQGVTTKGKGKLDLGEHAPGQESTTENTTTAAEGGTGNLGQERDVTIEDITDQADQHGDLEEAEPLEAEEPEHDLDNTDPGSQLQDVIDELLSRDSNLDTEREVLADIVMETEDISQASEQDDHGDDGDDELIDVEEMDHHDSHIVSQEISIEDEEGDDNTHVDVHDDDSAESGSDADEDDNDDGDNDDDQDDDDDDDEEDEEGSDMEAEDEDDYNDLEIDTPSGHQFHDENNVFNMEDMMFPLGNQHVIFNPLDNNHQLHSFNGLQCPISIHDNDNGNELAVPTVVPPAPSNVMATHPLLTRQPDTHGVVARIHRGGRQRGTCRYNPSTQTLHVNFPRPPNPPVILQRLLGPTTAADVLQLTSTLTSVAGPTPTRVMLPNEDLRIMSRPDEDLFEELFQEPYPDSSAAGTGVLTYIPSTLTRWTEEAKVLDGDSINDCMTVLKPEIMEVLEQHRDEELSERREKRKKAVEEEAAAKKEKEQNSKEASVDWVSPQQMEVSLDGMTPSSSSGGVSSSTTLTNTNQEANGRHISASEAAAAAELIATEMVEGILSTATPSESESGSRPPDGLLSTASPSVMSTFLTPANPLPLITPGAPLADRPRPRAPNDGRLNLASLLLSDQDPAPASQRTGVSTFGGLGEINAPLVGSQPVSVVPAAPTEGSITPEEVSGISSSGAVTVQSSASSEELAGSGLEILPTTSSPIISHETAQSIDSGLRSFLMGGASMSSVLESATGMSDVPTSTSGPLDPNTPLLPSSILSSLDPGSIPLPRLVTEGAIGGSDLRSVLPSTWTIPTTATTTMPTLGSTGSMEGPSSSRSASGTQNPSVPEGVDPSFLDALPDNIRQEVIAEQLRLQRIQQSAREQAQSAHSSGTMEVNAEFLAALPPNIQEEVLAQQRTEQARLQAQSTPAQPGTDTPVDPATFLATLPSSLRQQVLADMDDSMVAVLPPDLAAEAQSLRRELEDRHRRLMQDRLFAQAGAGSLSAILRHTGFAGRLGAGRYALRAVPRGSNQWAWGSNRMDNHSSSSGVNAIKFRGRHLLDHEALTCLIVLLFVDEPKINTSRLHRVLRNLCYHSPTRIWVIRALLSILQKTGDGIVEEGKCAAGDKGKKKATNSSPDVTWKYDTKSQGSWLSISLEAALGCRANVFQIQKVGKKHVPGGSCTGTVTVHPQAAPVVCRHVLDTLIALAKVFPSQFLPTCKAKEVGKCEEAEVEERQESVPEPAQSSPKQSTSGAESPKSETDFWDHLIKLDNVNMNRKGKGVQRTHNTSNTEGEANFYNFESSPLGQLMLMLSHPVVKRSQLLTDRLLRLLGLVSMSLPDATRGNRATSQAPTSTMPSLLSSMVTPSVVTPTTATSTSMSTATSALTTPAVTEVVTPSSTHSTTTPLEVKVSAKSEDTKKVEEEIEEAPVILEDQLKLAVKVLTSKSCSEEGLEDATNLLLRMSWANNATRNAVLRLLLEGTQELGQTVCSHIRNLLQELKKHSGRPKDEDEEMKDAEGTYAPTGKGILQDRFSQGTNIVVAAPKKVKGGRELQLPSMSLLTNKSSSQQFLLRILKVIIQLRDAARTMVKRGRRQTTSRDLGNIAEAMAALEAEAEAIIEMVGRRAQQNHQIRELQQRATPAAQVEPSEATPTSTATGEPGGANGGEVAPTGGSDQPTPTESARESGAETPMDIDQPGTSGDKKEKDETNALPRLSEQVLLDDLWTVLGDCLSELAKTPDHHAVLILQPAVEAFFIVHAGEKDAKSGDQPSQKREDQLAHLNLDVAPASPAAQSDPPLLNRENSVASMSSITNLPPDTQKFLKFAETHRTVLNQILRQSTTPLVDGPFSVLVDHTRILDFDVKRRYFRQELERLDEGLRREDLAVHVRREHVFEDSFRELFRRTVDEWKHRFYIVFEGEEGQDAGGLLREWYIIIAREIFNPMYALFSTSPGDRVTYTINPSSHCNSNHLSYYKFVGRIIAKAIYDNKLLECYFTRSFYKHIIGQTVKYTDMESEDYAFYQGLVFLLENDVKDIGYDLAFSTEIQEFGVTESRDLKLDGNKLIVTEGNKKEYVKLVCRMKMTGAIRKQLNAFMEGFYDIIPKRLISIFNEQELELLISGLPNIDIDDLKSNTEYHKYQSMSLQVQWFWRALRSFEQSDRAQFLQFVTGTSKVPLQGFAFLEGMNGYQKFQIHRDDRSTERLPVAHTCFNQLDLPAYETYDKLRRMLLLAINECSEGFGLA</sequence>
<feature type="region of interest" description="Disordered" evidence="16">
    <location>
        <begin position="2421"/>
        <end position="2501"/>
    </location>
</feature>
<reference evidence="20 21" key="1">
    <citation type="journal article" date="2017" name="Nat. Ecol. Evol.">
        <title>Scallop genome provides insights into evolution of bilaterian karyotype and development.</title>
        <authorList>
            <person name="Wang S."/>
            <person name="Zhang J."/>
            <person name="Jiao W."/>
            <person name="Li J."/>
            <person name="Xun X."/>
            <person name="Sun Y."/>
            <person name="Guo X."/>
            <person name="Huan P."/>
            <person name="Dong B."/>
            <person name="Zhang L."/>
            <person name="Hu X."/>
            <person name="Sun X."/>
            <person name="Wang J."/>
            <person name="Zhao C."/>
            <person name="Wang Y."/>
            <person name="Wang D."/>
            <person name="Huang X."/>
            <person name="Wang R."/>
            <person name="Lv J."/>
            <person name="Li Y."/>
            <person name="Zhang Z."/>
            <person name="Liu B."/>
            <person name="Lu W."/>
            <person name="Hui Y."/>
            <person name="Liang J."/>
            <person name="Zhou Z."/>
            <person name="Hou R."/>
            <person name="Li X."/>
            <person name="Liu Y."/>
            <person name="Li H."/>
            <person name="Ning X."/>
            <person name="Lin Y."/>
            <person name="Zhao L."/>
            <person name="Xing Q."/>
            <person name="Dou J."/>
            <person name="Li Y."/>
            <person name="Mao J."/>
            <person name="Guo H."/>
            <person name="Dou H."/>
            <person name="Li T."/>
            <person name="Mu C."/>
            <person name="Jiang W."/>
            <person name="Fu Q."/>
            <person name="Fu X."/>
            <person name="Miao Y."/>
            <person name="Liu J."/>
            <person name="Yu Q."/>
            <person name="Li R."/>
            <person name="Liao H."/>
            <person name="Li X."/>
            <person name="Kong Y."/>
            <person name="Jiang Z."/>
            <person name="Chourrout D."/>
            <person name="Li R."/>
            <person name="Bao Z."/>
        </authorList>
    </citation>
    <scope>NUCLEOTIDE SEQUENCE [LARGE SCALE GENOMIC DNA]</scope>
    <source>
        <strain evidence="20 21">PY_sf001</strain>
    </source>
</reference>
<dbReference type="SUPFAM" id="SSF48371">
    <property type="entry name" value="ARM repeat"/>
    <property type="match status" value="2"/>
</dbReference>
<evidence type="ECO:0000256" key="11">
    <source>
        <dbReference type="ARBA" id="ARBA00023204"/>
    </source>
</evidence>
<dbReference type="GO" id="GO:0005737">
    <property type="term" value="C:cytoplasm"/>
    <property type="evidence" value="ECO:0007669"/>
    <property type="project" value="TreeGrafter"/>
</dbReference>
<keyword evidence="5" id="KW-0813">Transport</keyword>
<comment type="pathway">
    <text evidence="3">Protein modification; protein ubiquitination.</text>
</comment>
<dbReference type="Gene3D" id="3.30.2160.10">
    <property type="entry name" value="Hect, E3 ligase catalytic domain"/>
    <property type="match status" value="1"/>
</dbReference>
<feature type="compositionally biased region" description="Polar residues" evidence="16">
    <location>
        <begin position="2825"/>
        <end position="2834"/>
    </location>
</feature>
<feature type="compositionally biased region" description="Low complexity" evidence="16">
    <location>
        <begin position="3066"/>
        <end position="3081"/>
    </location>
</feature>
<evidence type="ECO:0000256" key="10">
    <source>
        <dbReference type="ARBA" id="ARBA00022816"/>
    </source>
</evidence>
<feature type="compositionally biased region" description="Low complexity" evidence="16">
    <location>
        <begin position="2295"/>
        <end position="2304"/>
    </location>
</feature>
<feature type="region of interest" description="Disordered" evidence="16">
    <location>
        <begin position="3882"/>
        <end position="3963"/>
    </location>
</feature>
<dbReference type="InterPro" id="IPR050409">
    <property type="entry name" value="E3_ubiq-protein_ligase"/>
</dbReference>
<feature type="domain" description="WWE" evidence="19">
    <location>
        <begin position="1662"/>
        <end position="1739"/>
    </location>
</feature>
<evidence type="ECO:0000313" key="20">
    <source>
        <dbReference type="EMBL" id="OWF36103.1"/>
    </source>
</evidence>
<evidence type="ECO:0000256" key="15">
    <source>
        <dbReference type="SAM" id="Coils"/>
    </source>
</evidence>
<feature type="compositionally biased region" description="Basic and acidic residues" evidence="16">
    <location>
        <begin position="1744"/>
        <end position="1763"/>
    </location>
</feature>
<dbReference type="FunFam" id="1.10.8.10:FF:000019">
    <property type="entry name" value="Putative e3 ubiquitin-protein ligase huwe1 isoform x2"/>
    <property type="match status" value="1"/>
</dbReference>
<evidence type="ECO:0000256" key="3">
    <source>
        <dbReference type="ARBA" id="ARBA00004906"/>
    </source>
</evidence>
<feature type="region of interest" description="Disordered" evidence="16">
    <location>
        <begin position="741"/>
        <end position="808"/>
    </location>
</feature>
<feature type="compositionally biased region" description="Low complexity" evidence="16">
    <location>
        <begin position="1057"/>
        <end position="1067"/>
    </location>
</feature>
<dbReference type="SUPFAM" id="SSF56204">
    <property type="entry name" value="Hect, E3 ligase catalytic domain"/>
    <property type="match status" value="1"/>
</dbReference>
<dbReference type="GO" id="GO:0000209">
    <property type="term" value="P:protein polyubiquitination"/>
    <property type="evidence" value="ECO:0007669"/>
    <property type="project" value="TreeGrafter"/>
</dbReference>
<feature type="compositionally biased region" description="Low complexity" evidence="16">
    <location>
        <begin position="2778"/>
        <end position="2787"/>
    </location>
</feature>
<evidence type="ECO:0000313" key="21">
    <source>
        <dbReference type="Proteomes" id="UP000242188"/>
    </source>
</evidence>
<dbReference type="InterPro" id="IPR016024">
    <property type="entry name" value="ARM-type_fold"/>
</dbReference>
<keyword evidence="21" id="KW-1185">Reference proteome</keyword>
<evidence type="ECO:0000256" key="7">
    <source>
        <dbReference type="ARBA" id="ARBA00022679"/>
    </source>
</evidence>
<dbReference type="EC" id="2.3.2.26" evidence="4"/>
<comment type="similarity">
    <text evidence="13">Belongs to the UPL family. TOM1/PTR1 subfamily.</text>
</comment>
<dbReference type="FunFam" id="3.30.2410.10:FF:000004">
    <property type="entry name" value="E3 ubiquitin-protein ligase HUWE1, variant"/>
    <property type="match status" value="1"/>
</dbReference>
<evidence type="ECO:0000256" key="8">
    <source>
        <dbReference type="ARBA" id="ARBA00022763"/>
    </source>
</evidence>
<dbReference type="PROSITE" id="PS50030">
    <property type="entry name" value="UBA"/>
    <property type="match status" value="1"/>
</dbReference>
<dbReference type="InterPro" id="IPR025527">
    <property type="entry name" value="HUWE1/Rev1_UBM"/>
</dbReference>
<keyword evidence="6" id="KW-0597">Phosphoprotein</keyword>
<gene>
    <name evidence="20" type="ORF">KP79_PYT08463</name>
</gene>
<dbReference type="GO" id="GO:0008270">
    <property type="term" value="F:zinc ion binding"/>
    <property type="evidence" value="ECO:0007669"/>
    <property type="project" value="InterPro"/>
</dbReference>
<evidence type="ECO:0000256" key="13">
    <source>
        <dbReference type="ARBA" id="ARBA00034494"/>
    </source>
</evidence>
<feature type="compositionally biased region" description="Basic and acidic residues" evidence="16">
    <location>
        <begin position="1477"/>
        <end position="1500"/>
    </location>
</feature>
<dbReference type="GO" id="GO:0005634">
    <property type="term" value="C:nucleus"/>
    <property type="evidence" value="ECO:0007669"/>
    <property type="project" value="UniProtKB-SubCell"/>
</dbReference>
<dbReference type="InterPro" id="IPR041918">
    <property type="entry name" value="UBA_HUWE1"/>
</dbReference>
<feature type="region of interest" description="Disordered" evidence="16">
    <location>
        <begin position="3169"/>
        <end position="3188"/>
    </location>
</feature>